<reference evidence="2 3" key="1">
    <citation type="submission" date="2015-05" db="EMBL/GenBank/DDBJ databases">
        <title>Draft genome of Burkholderia cepacia LK29.</title>
        <authorList>
            <person name="Chan X.Y."/>
        </authorList>
    </citation>
    <scope>NUCLEOTIDE SEQUENCE [LARGE SCALE GENOMIC DNA]</scope>
    <source>
        <strain evidence="2 3">LK29</strain>
    </source>
</reference>
<keyword evidence="1" id="KW-0472">Membrane</keyword>
<evidence type="ECO:0000313" key="3">
    <source>
        <dbReference type="Proteomes" id="UP000036338"/>
    </source>
</evidence>
<keyword evidence="1" id="KW-0812">Transmembrane</keyword>
<keyword evidence="1" id="KW-1133">Transmembrane helix</keyword>
<protein>
    <recommendedName>
        <fullName evidence="4">DUF4175 domain-containing protein</fullName>
    </recommendedName>
</protein>
<comment type="caution">
    <text evidence="2">The sequence shown here is derived from an EMBL/GenBank/DDBJ whole genome shotgun (WGS) entry which is preliminary data.</text>
</comment>
<dbReference type="EMBL" id="LDWR01000045">
    <property type="protein sequence ID" value="KML51840.1"/>
    <property type="molecule type" value="Genomic_DNA"/>
</dbReference>
<evidence type="ECO:0000313" key="2">
    <source>
        <dbReference type="EMBL" id="KML51840.1"/>
    </source>
</evidence>
<proteinExistence type="predicted"/>
<feature type="transmembrane region" description="Helical" evidence="1">
    <location>
        <begin position="51"/>
        <end position="71"/>
    </location>
</feature>
<dbReference type="RefSeq" id="WP_048249228.1">
    <property type="nucleotide sequence ID" value="NZ_LDWR01000045.1"/>
</dbReference>
<evidence type="ECO:0008006" key="4">
    <source>
        <dbReference type="Google" id="ProtNLM"/>
    </source>
</evidence>
<feature type="transmembrane region" description="Helical" evidence="1">
    <location>
        <begin position="21"/>
        <end position="45"/>
    </location>
</feature>
<dbReference type="Proteomes" id="UP000036338">
    <property type="component" value="Unassembled WGS sequence"/>
</dbReference>
<dbReference type="AlphaFoldDB" id="A0A0J5WKI8"/>
<name>A0A0J5WKI8_BURCE</name>
<dbReference type="PATRIC" id="fig|292.27.peg.5425"/>
<gene>
    <name evidence="2" type="ORF">VL15_25275</name>
</gene>
<organism evidence="2 3">
    <name type="scientific">Burkholderia cepacia</name>
    <name type="common">Pseudomonas cepacia</name>
    <dbReference type="NCBI Taxonomy" id="292"/>
    <lineage>
        <taxon>Bacteria</taxon>
        <taxon>Pseudomonadati</taxon>
        <taxon>Pseudomonadota</taxon>
        <taxon>Betaproteobacteria</taxon>
        <taxon>Burkholderiales</taxon>
        <taxon>Burkholderiaceae</taxon>
        <taxon>Burkholderia</taxon>
        <taxon>Burkholderia cepacia complex</taxon>
    </lineage>
</organism>
<accession>A0A0J5WKI8</accession>
<sequence length="84" mass="9479">MASNDKKIWFPAKRYGWGWGLPVAWQGWIVLLLFVIGVVASAWLLPPHKSPFAYGACIVVLIALLTVVCWIKGEKPGWRWGKDD</sequence>
<evidence type="ECO:0000256" key="1">
    <source>
        <dbReference type="SAM" id="Phobius"/>
    </source>
</evidence>